<dbReference type="NCBIfam" id="NF047558">
    <property type="entry name" value="TPR_END_plus"/>
    <property type="match status" value="1"/>
</dbReference>
<proteinExistence type="predicted"/>
<name>A0A7W9SL90_ARMRO</name>
<protein>
    <recommendedName>
        <fullName evidence="4">TIGR03790 family protein</fullName>
    </recommendedName>
</protein>
<accession>A0A7W9SL90</accession>
<feature type="chain" id="PRO_5031506943" description="TIGR03790 family protein" evidence="1">
    <location>
        <begin position="22"/>
        <end position="576"/>
    </location>
</feature>
<keyword evidence="3" id="KW-1185">Reference proteome</keyword>
<sequence>MKHAFLATLAALALLTPLARASGPESWVLVVNGDNPDSVAVADTYAQLRKIPASNRITLTGIPTGNTLGVDDFRAKVLLPILAAIRERGLTAQIDGVVYAPGFPYSVDVSADTKGKKLAFFQTNPASLTGLTYLYEQVLRRDTGYLELDANFYARKLQASGTGALPDLSAVYAHAQAAPSGSASADEKKWLAEAAKLALQLQATPAKSPELLYNLACTLALGRLPDDAMVALTAAAAAGWMNAGLTEADSDLTSLRARPDFKALLERMRQTAVQSEPPAPFHNVSLWSRPGQAGRRYLLSALLGHVGEKTESRDEILARLQRSVGADGSKPAGTIYYMASTDWARTGPRKWIFPSAVAALQPLGVKGENLAGAIPPQGAQVAGTMMGVAGFDWKASGATLLPGAFCDHLTSFGGVLTGAGQTLLTEYLKNGAAGACGTVTEPYNVPGKFPTPFVHVYYASGATLAEAFFQSVTGPYQQLLIADPLCRPWAHPTNPLVAGIKPGELVTAPRTVKVVASQATRLELYVDGKRQATALPGKPLKLDPRGLAPGTHELRIVAVSGPLEATSRAIVPFTVR</sequence>
<evidence type="ECO:0000313" key="3">
    <source>
        <dbReference type="Proteomes" id="UP000520814"/>
    </source>
</evidence>
<dbReference type="RefSeq" id="WP_184192351.1">
    <property type="nucleotide sequence ID" value="NZ_JACHGW010000001.1"/>
</dbReference>
<comment type="caution">
    <text evidence="2">The sequence shown here is derived from an EMBL/GenBank/DDBJ whole genome shotgun (WGS) entry which is preliminary data.</text>
</comment>
<evidence type="ECO:0000256" key="1">
    <source>
        <dbReference type="SAM" id="SignalP"/>
    </source>
</evidence>
<organism evidence="2 3">
    <name type="scientific">Armatimonas rosea</name>
    <dbReference type="NCBI Taxonomy" id="685828"/>
    <lineage>
        <taxon>Bacteria</taxon>
        <taxon>Bacillati</taxon>
        <taxon>Armatimonadota</taxon>
        <taxon>Armatimonadia</taxon>
        <taxon>Armatimonadales</taxon>
        <taxon>Armatimonadaceae</taxon>
        <taxon>Armatimonas</taxon>
    </lineage>
</organism>
<evidence type="ECO:0000313" key="2">
    <source>
        <dbReference type="EMBL" id="MBB6048716.1"/>
    </source>
</evidence>
<reference evidence="2 3" key="1">
    <citation type="submission" date="2020-08" db="EMBL/GenBank/DDBJ databases">
        <title>Genomic Encyclopedia of Type Strains, Phase IV (KMG-IV): sequencing the most valuable type-strain genomes for metagenomic binning, comparative biology and taxonomic classification.</title>
        <authorList>
            <person name="Goeker M."/>
        </authorList>
    </citation>
    <scope>NUCLEOTIDE SEQUENCE [LARGE SCALE GENOMIC DNA]</scope>
    <source>
        <strain evidence="2 3">DSM 23562</strain>
    </source>
</reference>
<gene>
    <name evidence="2" type="ORF">HNQ39_000478</name>
</gene>
<feature type="signal peptide" evidence="1">
    <location>
        <begin position="1"/>
        <end position="21"/>
    </location>
</feature>
<keyword evidence="1" id="KW-0732">Signal</keyword>
<dbReference type="EMBL" id="JACHGW010000001">
    <property type="protein sequence ID" value="MBB6048716.1"/>
    <property type="molecule type" value="Genomic_DNA"/>
</dbReference>
<evidence type="ECO:0008006" key="4">
    <source>
        <dbReference type="Google" id="ProtNLM"/>
    </source>
</evidence>
<dbReference type="AlphaFoldDB" id="A0A7W9SL90"/>
<dbReference type="Proteomes" id="UP000520814">
    <property type="component" value="Unassembled WGS sequence"/>
</dbReference>